<sequence length="60" mass="6417">MNIASSRHDARAIYESPSMHIVKLDGADIVRTSAGSSPGAGWHWCSNSGTWVESGWSCPV</sequence>
<dbReference type="Proteomes" id="UP000235050">
    <property type="component" value="Unassembled WGS sequence"/>
</dbReference>
<protein>
    <submittedName>
        <fullName evidence="1">Uncharacterized protein</fullName>
    </submittedName>
</protein>
<evidence type="ECO:0000313" key="2">
    <source>
        <dbReference type="Proteomes" id="UP000235050"/>
    </source>
</evidence>
<accession>A0A2N5JB08</accession>
<dbReference type="EMBL" id="NMWU01000011">
    <property type="protein sequence ID" value="PLS31397.1"/>
    <property type="molecule type" value="Genomic_DNA"/>
</dbReference>
<dbReference type="AlphaFoldDB" id="A0A2N5JB08"/>
<keyword evidence="2" id="KW-1185">Reference proteome</keyword>
<evidence type="ECO:0000313" key="1">
    <source>
        <dbReference type="EMBL" id="PLS31397.1"/>
    </source>
</evidence>
<gene>
    <name evidence="1" type="ORF">Uis1B_0738</name>
</gene>
<proteinExistence type="predicted"/>
<comment type="caution">
    <text evidence="1">The sequence shown here is derived from an EMBL/GenBank/DDBJ whole genome shotgun (WGS) entry which is preliminary data.</text>
</comment>
<reference evidence="1 2" key="1">
    <citation type="submission" date="2017-07" db="EMBL/GenBank/DDBJ databases">
        <title>Bifidobacterium novel species.</title>
        <authorList>
            <person name="Lugli G.A."/>
            <person name="Milani C."/>
            <person name="Duranti S."/>
            <person name="Mangifesta M."/>
        </authorList>
    </citation>
    <scope>NUCLEOTIDE SEQUENCE [LARGE SCALE GENOMIC DNA]</scope>
    <source>
        <strain evidence="2">Uis1B</strain>
    </source>
</reference>
<organism evidence="1 2">
    <name type="scientific">Bifidobacterium margollesii</name>
    <dbReference type="NCBI Taxonomy" id="2020964"/>
    <lineage>
        <taxon>Bacteria</taxon>
        <taxon>Bacillati</taxon>
        <taxon>Actinomycetota</taxon>
        <taxon>Actinomycetes</taxon>
        <taxon>Bifidobacteriales</taxon>
        <taxon>Bifidobacteriaceae</taxon>
        <taxon>Bifidobacterium</taxon>
    </lineage>
</organism>
<name>A0A2N5JB08_9BIFI</name>
<dbReference type="RefSeq" id="WP_101615731.1">
    <property type="nucleotide sequence ID" value="NZ_NMWU01000011.1"/>
</dbReference>